<dbReference type="InterPro" id="IPR036390">
    <property type="entry name" value="WH_DNA-bd_sf"/>
</dbReference>
<protein>
    <submittedName>
        <fullName evidence="5">DNA-binding transcriptional regulator, GntR family</fullName>
    </submittedName>
</protein>
<dbReference type="SMART" id="SM00895">
    <property type="entry name" value="FCD"/>
    <property type="match status" value="1"/>
</dbReference>
<name>A0A1N7HNW1_9RHOB</name>
<dbReference type="RefSeq" id="WP_076535663.1">
    <property type="nucleotide sequence ID" value="NZ_FOAC01000012.1"/>
</dbReference>
<evidence type="ECO:0000256" key="3">
    <source>
        <dbReference type="ARBA" id="ARBA00023163"/>
    </source>
</evidence>
<keyword evidence="1" id="KW-0805">Transcription regulation</keyword>
<evidence type="ECO:0000313" key="5">
    <source>
        <dbReference type="EMBL" id="SIS26512.1"/>
    </source>
</evidence>
<evidence type="ECO:0000313" key="6">
    <source>
        <dbReference type="Proteomes" id="UP000186019"/>
    </source>
</evidence>
<dbReference type="PANTHER" id="PTHR43537:SF5">
    <property type="entry name" value="UXU OPERON TRANSCRIPTIONAL REGULATOR"/>
    <property type="match status" value="1"/>
</dbReference>
<dbReference type="Pfam" id="PF00392">
    <property type="entry name" value="GntR"/>
    <property type="match status" value="1"/>
</dbReference>
<dbReference type="CDD" id="cd07377">
    <property type="entry name" value="WHTH_GntR"/>
    <property type="match status" value="1"/>
</dbReference>
<dbReference type="PROSITE" id="PS50949">
    <property type="entry name" value="HTH_GNTR"/>
    <property type="match status" value="1"/>
</dbReference>
<dbReference type="InterPro" id="IPR036388">
    <property type="entry name" value="WH-like_DNA-bd_sf"/>
</dbReference>
<dbReference type="InterPro" id="IPR008920">
    <property type="entry name" value="TF_FadR/GntR_C"/>
</dbReference>
<dbReference type="Pfam" id="PF07729">
    <property type="entry name" value="FCD"/>
    <property type="match status" value="1"/>
</dbReference>
<dbReference type="GO" id="GO:0003700">
    <property type="term" value="F:DNA-binding transcription factor activity"/>
    <property type="evidence" value="ECO:0007669"/>
    <property type="project" value="InterPro"/>
</dbReference>
<dbReference type="InterPro" id="IPR000524">
    <property type="entry name" value="Tscrpt_reg_HTH_GntR"/>
</dbReference>
<keyword evidence="2 5" id="KW-0238">DNA-binding</keyword>
<dbReference type="Gene3D" id="1.20.120.530">
    <property type="entry name" value="GntR ligand-binding domain-like"/>
    <property type="match status" value="1"/>
</dbReference>
<reference evidence="6" key="1">
    <citation type="submission" date="2017-01" db="EMBL/GenBank/DDBJ databases">
        <authorList>
            <person name="Varghese N."/>
            <person name="Submissions S."/>
        </authorList>
    </citation>
    <scope>NUCLEOTIDE SEQUENCE [LARGE SCALE GENOMIC DNA]</scope>
    <source>
        <strain evidence="6">DSM 29590</strain>
    </source>
</reference>
<dbReference type="SUPFAM" id="SSF48008">
    <property type="entry name" value="GntR ligand-binding domain-like"/>
    <property type="match status" value="1"/>
</dbReference>
<feature type="domain" description="HTH gntR-type" evidence="4">
    <location>
        <begin position="5"/>
        <end position="72"/>
    </location>
</feature>
<proteinExistence type="predicted"/>
<dbReference type="InterPro" id="IPR011711">
    <property type="entry name" value="GntR_C"/>
</dbReference>
<dbReference type="STRING" id="573024.SAMN05216208_0036"/>
<gene>
    <name evidence="5" type="ORF">SAMN05421666_3581</name>
</gene>
<dbReference type="SMART" id="SM00345">
    <property type="entry name" value="HTH_GNTR"/>
    <property type="match status" value="1"/>
</dbReference>
<dbReference type="Gene3D" id="1.10.10.10">
    <property type="entry name" value="Winged helix-like DNA-binding domain superfamily/Winged helix DNA-binding domain"/>
    <property type="match status" value="1"/>
</dbReference>
<dbReference type="Proteomes" id="UP000186019">
    <property type="component" value="Unassembled WGS sequence"/>
</dbReference>
<dbReference type="AlphaFoldDB" id="A0A1N7HNW1"/>
<evidence type="ECO:0000256" key="1">
    <source>
        <dbReference type="ARBA" id="ARBA00023015"/>
    </source>
</evidence>
<dbReference type="GO" id="GO:0003677">
    <property type="term" value="F:DNA binding"/>
    <property type="evidence" value="ECO:0007669"/>
    <property type="project" value="UniProtKB-KW"/>
</dbReference>
<evidence type="ECO:0000259" key="4">
    <source>
        <dbReference type="PROSITE" id="PS50949"/>
    </source>
</evidence>
<dbReference type="OrthoDB" id="9806293at2"/>
<keyword evidence="3" id="KW-0804">Transcription</keyword>
<keyword evidence="6" id="KW-1185">Reference proteome</keyword>
<sequence>MTEEPGKAAQAYKAIEAMILYGEVAPNSLVSEAQLMRQTGLGRTPVREALQQLSRNRLVEIYPSKGVLVPRVSVEEQLRILETRRVLEVLAVRLACERSTEEERQRMASMATFLSRHEPEIREYIGTLTETHDLIVAGAHNEYLTMAMAPLQGLSRRFWISRLTDGPREIRIGSKLHIMTLKAIVAQDSAAAEKASLNLNDYLVNFALDSIGGTSGKGPRLSDGALQSDFEP</sequence>
<dbReference type="SUPFAM" id="SSF46785">
    <property type="entry name" value="Winged helix' DNA-binding domain"/>
    <property type="match status" value="1"/>
</dbReference>
<dbReference type="PANTHER" id="PTHR43537">
    <property type="entry name" value="TRANSCRIPTIONAL REGULATOR, GNTR FAMILY"/>
    <property type="match status" value="1"/>
</dbReference>
<dbReference type="EMBL" id="FTNV01000010">
    <property type="protein sequence ID" value="SIS26512.1"/>
    <property type="molecule type" value="Genomic_DNA"/>
</dbReference>
<evidence type="ECO:0000256" key="2">
    <source>
        <dbReference type="ARBA" id="ARBA00023125"/>
    </source>
</evidence>
<accession>A0A1N7HNW1</accession>
<organism evidence="5 6">
    <name type="scientific">Roseovarius nanhaiticus</name>
    <dbReference type="NCBI Taxonomy" id="573024"/>
    <lineage>
        <taxon>Bacteria</taxon>
        <taxon>Pseudomonadati</taxon>
        <taxon>Pseudomonadota</taxon>
        <taxon>Alphaproteobacteria</taxon>
        <taxon>Rhodobacterales</taxon>
        <taxon>Roseobacteraceae</taxon>
        <taxon>Roseovarius</taxon>
    </lineage>
</organism>